<keyword evidence="3" id="KW-1185">Reference proteome</keyword>
<accession>A0A1I1YID9</accession>
<dbReference type="Proteomes" id="UP000198598">
    <property type="component" value="Unassembled WGS sequence"/>
</dbReference>
<feature type="chain" id="PRO_5011572086" description="Outer membrane protein beta-barrel domain-containing protein" evidence="1">
    <location>
        <begin position="24"/>
        <end position="178"/>
    </location>
</feature>
<name>A0A1I1YID9_9BACT</name>
<gene>
    <name evidence="2" type="ORF">SAMN05216167_11132</name>
</gene>
<dbReference type="AlphaFoldDB" id="A0A1I1YID9"/>
<dbReference type="EMBL" id="FOLQ01000011">
    <property type="protein sequence ID" value="SFE17903.1"/>
    <property type="molecule type" value="Genomic_DNA"/>
</dbReference>
<evidence type="ECO:0000313" key="3">
    <source>
        <dbReference type="Proteomes" id="UP000198598"/>
    </source>
</evidence>
<evidence type="ECO:0000313" key="2">
    <source>
        <dbReference type="EMBL" id="SFE17903.1"/>
    </source>
</evidence>
<dbReference type="STRING" id="662367.SAMN05216167_11132"/>
<feature type="signal peptide" evidence="1">
    <location>
        <begin position="1"/>
        <end position="23"/>
    </location>
</feature>
<reference evidence="2 3" key="1">
    <citation type="submission" date="2016-10" db="EMBL/GenBank/DDBJ databases">
        <authorList>
            <person name="de Groot N.N."/>
        </authorList>
    </citation>
    <scope>NUCLEOTIDE SEQUENCE [LARGE SCALE GENOMIC DNA]</scope>
    <source>
        <strain evidence="2 3">DSM 26130</strain>
    </source>
</reference>
<proteinExistence type="predicted"/>
<dbReference type="OrthoDB" id="954157at2"/>
<keyword evidence="1" id="KW-0732">Signal</keyword>
<evidence type="ECO:0000256" key="1">
    <source>
        <dbReference type="SAM" id="SignalP"/>
    </source>
</evidence>
<dbReference type="RefSeq" id="WP_143100734.1">
    <property type="nucleotide sequence ID" value="NZ_FOLQ01000011.1"/>
</dbReference>
<organism evidence="2 3">
    <name type="scientific">Spirosoma endophyticum</name>
    <dbReference type="NCBI Taxonomy" id="662367"/>
    <lineage>
        <taxon>Bacteria</taxon>
        <taxon>Pseudomonadati</taxon>
        <taxon>Bacteroidota</taxon>
        <taxon>Cytophagia</taxon>
        <taxon>Cytophagales</taxon>
        <taxon>Cytophagaceae</taxon>
        <taxon>Spirosoma</taxon>
    </lineage>
</organism>
<sequence length="178" mass="19834">MTKSFACYWALSLLCLTTTIGYAQRADRNNYWLGVGLGKSQYHSGMIALGYEFSNTPTLLIARYTDNRELFSANDPSIMAQEIALMYGVKTGKFRFSTGVSNVWGRNRGKYLSAVSDPFLYGEHLYESVRYSTVGLPAEVRFIISTKDVGIGLTAFGNLNARRSFLGLNLSLYVGKMK</sequence>
<protein>
    <recommendedName>
        <fullName evidence="4">Outer membrane protein beta-barrel domain-containing protein</fullName>
    </recommendedName>
</protein>
<evidence type="ECO:0008006" key="4">
    <source>
        <dbReference type="Google" id="ProtNLM"/>
    </source>
</evidence>